<evidence type="ECO:0000313" key="2">
    <source>
        <dbReference type="EMBL" id="CEK75091.1"/>
    </source>
</evidence>
<sequence>MTAFTRQNAVFGIDASIKRYTGISQIKNGTCCCRSQNSKYRHHDLHLDHAFTKKSLRKVHDRKRTNISIITTSETSTSFLQNTNEKQNRKLCECRKMDKRKRCKDEKEKGIKLKRLVFLLFIFILYVSLGAVVFNALEAGAEQDRMDELQDFVKKFLGRYPCVN</sequence>
<gene>
    <name evidence="2" type="primary">ORF93950</name>
</gene>
<keyword evidence="1" id="KW-1133">Transmembrane helix</keyword>
<proteinExistence type="predicted"/>
<name>A0A0B7A4X5_9EUPU</name>
<organism evidence="2">
    <name type="scientific">Arion vulgaris</name>
    <dbReference type="NCBI Taxonomy" id="1028688"/>
    <lineage>
        <taxon>Eukaryota</taxon>
        <taxon>Metazoa</taxon>
        <taxon>Spiralia</taxon>
        <taxon>Lophotrochozoa</taxon>
        <taxon>Mollusca</taxon>
        <taxon>Gastropoda</taxon>
        <taxon>Heterobranchia</taxon>
        <taxon>Euthyneura</taxon>
        <taxon>Panpulmonata</taxon>
        <taxon>Eupulmonata</taxon>
        <taxon>Stylommatophora</taxon>
        <taxon>Helicina</taxon>
        <taxon>Arionoidea</taxon>
        <taxon>Arionidae</taxon>
        <taxon>Arion</taxon>
    </lineage>
</organism>
<feature type="non-terminal residue" evidence="2">
    <location>
        <position position="164"/>
    </location>
</feature>
<keyword evidence="1" id="KW-0812">Transmembrane</keyword>
<protein>
    <recommendedName>
        <fullName evidence="3">Potassium channel domain-containing protein</fullName>
    </recommendedName>
</protein>
<dbReference type="Gene3D" id="1.10.287.70">
    <property type="match status" value="1"/>
</dbReference>
<accession>A0A0B7A4X5</accession>
<reference evidence="2" key="1">
    <citation type="submission" date="2014-12" db="EMBL/GenBank/DDBJ databases">
        <title>Insight into the proteome of Arion vulgaris.</title>
        <authorList>
            <person name="Aradska J."/>
            <person name="Bulat T."/>
            <person name="Smidak R."/>
            <person name="Sarate P."/>
            <person name="Gangsoo J."/>
            <person name="Sialana F."/>
            <person name="Bilban M."/>
            <person name="Lubec G."/>
        </authorList>
    </citation>
    <scope>NUCLEOTIDE SEQUENCE</scope>
    <source>
        <tissue evidence="2">Skin</tissue>
    </source>
</reference>
<feature type="transmembrane region" description="Helical" evidence="1">
    <location>
        <begin position="116"/>
        <end position="137"/>
    </location>
</feature>
<evidence type="ECO:0000256" key="1">
    <source>
        <dbReference type="SAM" id="Phobius"/>
    </source>
</evidence>
<dbReference type="AlphaFoldDB" id="A0A0B7A4X5"/>
<keyword evidence="1" id="KW-0472">Membrane</keyword>
<evidence type="ECO:0008006" key="3">
    <source>
        <dbReference type="Google" id="ProtNLM"/>
    </source>
</evidence>
<dbReference type="EMBL" id="HACG01028226">
    <property type="protein sequence ID" value="CEK75091.1"/>
    <property type="molecule type" value="Transcribed_RNA"/>
</dbReference>